<dbReference type="EMBL" id="CP145894">
    <property type="protein sequence ID" value="WWP24107.1"/>
    <property type="molecule type" value="Genomic_DNA"/>
</dbReference>
<feature type="transmembrane region" description="Helical" evidence="1">
    <location>
        <begin position="58"/>
        <end position="76"/>
    </location>
</feature>
<proteinExistence type="predicted"/>
<dbReference type="GeneID" id="93480208"/>
<gene>
    <name evidence="2" type="ORF">V6668_32045</name>
</gene>
<protein>
    <submittedName>
        <fullName evidence="2">Uncharacterized protein</fullName>
    </submittedName>
</protein>
<organism evidence="2 3">
    <name type="scientific">Paenibacillus amylolyticus</name>
    <dbReference type="NCBI Taxonomy" id="1451"/>
    <lineage>
        <taxon>Bacteria</taxon>
        <taxon>Bacillati</taxon>
        <taxon>Bacillota</taxon>
        <taxon>Bacilli</taxon>
        <taxon>Bacillales</taxon>
        <taxon>Paenibacillaceae</taxon>
        <taxon>Paenibacillus</taxon>
    </lineage>
</organism>
<evidence type="ECO:0000256" key="1">
    <source>
        <dbReference type="SAM" id="Phobius"/>
    </source>
</evidence>
<keyword evidence="1" id="KW-1133">Transmembrane helix</keyword>
<evidence type="ECO:0000313" key="3">
    <source>
        <dbReference type="Proteomes" id="UP001364764"/>
    </source>
</evidence>
<keyword evidence="1" id="KW-0472">Membrane</keyword>
<feature type="transmembrane region" description="Helical" evidence="1">
    <location>
        <begin position="26"/>
        <end position="46"/>
    </location>
</feature>
<dbReference type="Proteomes" id="UP001364764">
    <property type="component" value="Plasmid pY5S7-2"/>
</dbReference>
<sequence>MTKEELIQIYNELHITGSGPILSNTFLILAGVTYAITLISMTLIILSQGDRGEEIYEFIFKFGSIAGVLCCLYILAVDNRGTSKFEQRQNIFYTEYLTTQEKSKEIVRGEPNFQPDGTLSAILDTDKPIAVATSISQVTYTDEIDSYIKSIWVDGLTEYDIPDGFYEIELYLSDKKEMSER</sequence>
<name>A0ABD8B2P2_PAEAM</name>
<evidence type="ECO:0000313" key="2">
    <source>
        <dbReference type="EMBL" id="WWP24107.1"/>
    </source>
</evidence>
<dbReference type="AlphaFoldDB" id="A0ABD8B2P2"/>
<geneLocation type="plasmid" evidence="2 3">
    <name>pY5S7-2</name>
</geneLocation>
<reference evidence="2 3" key="1">
    <citation type="submission" date="2024-02" db="EMBL/GenBank/DDBJ databases">
        <title>Complete sequences of two Paenibacillus sp. strains and one Lysinibacillus strain isolated from the environment on STAA medium highlight biotechnological potential.</title>
        <authorList>
            <person name="Attere S.A."/>
            <person name="Piche L.C."/>
            <person name="Intertaglia L."/>
            <person name="Lami R."/>
            <person name="Charette S.J."/>
            <person name="Vincent A.T."/>
        </authorList>
    </citation>
    <scope>NUCLEOTIDE SEQUENCE [LARGE SCALE GENOMIC DNA]</scope>
    <source>
        <strain evidence="2 3">Y5S-7</strain>
        <plasmid evidence="2 3">pY5S7-2</plasmid>
    </source>
</reference>
<dbReference type="RefSeq" id="WP_338709196.1">
    <property type="nucleotide sequence ID" value="NZ_CP145894.1"/>
</dbReference>
<keyword evidence="2" id="KW-0614">Plasmid</keyword>
<accession>A0ABD8B2P2</accession>
<keyword evidence="1" id="KW-0812">Transmembrane</keyword>